<dbReference type="InterPro" id="IPR013785">
    <property type="entry name" value="Aldolase_TIM"/>
</dbReference>
<evidence type="ECO:0000313" key="13">
    <source>
        <dbReference type="EMBL" id="OQA60990.1"/>
    </source>
</evidence>
<dbReference type="InterPro" id="IPR005671">
    <property type="entry name" value="LeuA_bact_synth"/>
</dbReference>
<dbReference type="PROSITE" id="PS50991">
    <property type="entry name" value="PYR_CT"/>
    <property type="match status" value="1"/>
</dbReference>
<comment type="similarity">
    <text evidence="2 11">Belongs to the alpha-IPM synthase/homocitrate synthase family. LeuA type 1 subfamily.</text>
</comment>
<feature type="binding site" evidence="11">
    <location>
        <position position="203"/>
    </location>
    <ligand>
        <name>Mn(2+)</name>
        <dbReference type="ChEBI" id="CHEBI:29035"/>
    </ligand>
</feature>
<organism evidence="13">
    <name type="scientific">Candidatus Atribacter allofermentans</name>
    <dbReference type="NCBI Taxonomy" id="1852833"/>
    <lineage>
        <taxon>Bacteria</taxon>
        <taxon>Pseudomonadati</taxon>
        <taxon>Atribacterota</taxon>
        <taxon>Atribacteria</taxon>
        <taxon>Atribacterales</taxon>
        <taxon>Atribacteraceae</taxon>
        <taxon>Atribacter</taxon>
    </lineage>
</organism>
<evidence type="ECO:0000256" key="6">
    <source>
        <dbReference type="ARBA" id="ARBA00022605"/>
    </source>
</evidence>
<feature type="binding site" evidence="11">
    <location>
        <position position="237"/>
    </location>
    <ligand>
        <name>Mn(2+)</name>
        <dbReference type="ChEBI" id="CHEBI:29035"/>
    </ligand>
</feature>
<dbReference type="InterPro" id="IPR036230">
    <property type="entry name" value="LeuA_allosteric_dom_sf"/>
</dbReference>
<dbReference type="PANTHER" id="PTHR10277:SF9">
    <property type="entry name" value="2-ISOPROPYLMALATE SYNTHASE 1, CHLOROPLASTIC-RELATED"/>
    <property type="match status" value="1"/>
</dbReference>
<reference evidence="13" key="1">
    <citation type="submission" date="2017-02" db="EMBL/GenBank/DDBJ databases">
        <title>Delving into the versatile metabolic prowess of the omnipresent phylum Bacteroidetes.</title>
        <authorList>
            <person name="Nobu M.K."/>
            <person name="Mei R."/>
            <person name="Narihiro T."/>
            <person name="Kuroda K."/>
            <person name="Liu W.-T."/>
        </authorList>
    </citation>
    <scope>NUCLEOTIDE SEQUENCE</scope>
    <source>
        <strain evidence="13">ADurb.Bin276</strain>
    </source>
</reference>
<dbReference type="HAMAP" id="MF_01025">
    <property type="entry name" value="LeuA_type1"/>
    <property type="match status" value="1"/>
</dbReference>
<dbReference type="PROSITE" id="PS00816">
    <property type="entry name" value="AIPM_HOMOCIT_SYNTH_2"/>
    <property type="match status" value="1"/>
</dbReference>
<comment type="caution">
    <text evidence="13">The sequence shown here is derived from an EMBL/GenBank/DDBJ whole genome shotgun (WGS) entry which is preliminary data.</text>
</comment>
<dbReference type="FunFam" id="1.10.238.260:FF:000001">
    <property type="entry name" value="2-isopropylmalate synthase"/>
    <property type="match status" value="1"/>
</dbReference>
<comment type="catalytic activity">
    <reaction evidence="11">
        <text>3-methyl-2-oxobutanoate + acetyl-CoA + H2O = (2S)-2-isopropylmalate + CoA + H(+)</text>
        <dbReference type="Rhea" id="RHEA:21524"/>
        <dbReference type="ChEBI" id="CHEBI:1178"/>
        <dbReference type="ChEBI" id="CHEBI:11851"/>
        <dbReference type="ChEBI" id="CHEBI:15377"/>
        <dbReference type="ChEBI" id="CHEBI:15378"/>
        <dbReference type="ChEBI" id="CHEBI:57287"/>
        <dbReference type="ChEBI" id="CHEBI:57288"/>
        <dbReference type="EC" id="2.3.3.13"/>
    </reaction>
</comment>
<comment type="pathway">
    <text evidence="1 11">Amino-acid biosynthesis; L-leucine biosynthesis; L-leucine from 3-methyl-2-oxobutanoate: step 1/4.</text>
</comment>
<dbReference type="Pfam" id="PF08502">
    <property type="entry name" value="LeuA_dimer"/>
    <property type="match status" value="1"/>
</dbReference>
<dbReference type="GO" id="GO:0009098">
    <property type="term" value="P:L-leucine biosynthetic process"/>
    <property type="evidence" value="ECO:0007669"/>
    <property type="project" value="UniProtKB-UniRule"/>
</dbReference>
<dbReference type="Gene3D" id="1.10.238.260">
    <property type="match status" value="1"/>
</dbReference>
<feature type="region of interest" description="Regulatory domain" evidence="11">
    <location>
        <begin position="390"/>
        <end position="510"/>
    </location>
</feature>
<dbReference type="SMART" id="SM00917">
    <property type="entry name" value="LeuA_dimer"/>
    <property type="match status" value="1"/>
</dbReference>
<evidence type="ECO:0000259" key="12">
    <source>
        <dbReference type="PROSITE" id="PS50991"/>
    </source>
</evidence>
<dbReference type="Pfam" id="PF22617">
    <property type="entry name" value="HCS_D2"/>
    <property type="match status" value="1"/>
</dbReference>
<accession>A0A1V5T2K4</accession>
<dbReference type="CDD" id="cd07940">
    <property type="entry name" value="DRE_TIM_IPMS"/>
    <property type="match status" value="1"/>
</dbReference>
<evidence type="ECO:0000256" key="8">
    <source>
        <dbReference type="ARBA" id="ARBA00022723"/>
    </source>
</evidence>
<dbReference type="NCBIfam" id="TIGR00973">
    <property type="entry name" value="leuA_bact"/>
    <property type="match status" value="1"/>
</dbReference>
<dbReference type="SUPFAM" id="SSF110921">
    <property type="entry name" value="2-isopropylmalate synthase LeuA, allosteric (dimerisation) domain"/>
    <property type="match status" value="1"/>
</dbReference>
<dbReference type="FunFam" id="3.20.20.70:FF:000010">
    <property type="entry name" value="2-isopropylmalate synthase"/>
    <property type="match status" value="1"/>
</dbReference>
<feature type="domain" description="Pyruvate carboxyltransferase" evidence="12">
    <location>
        <begin position="4"/>
        <end position="266"/>
    </location>
</feature>
<dbReference type="EC" id="2.3.3.13" evidence="3 11"/>
<evidence type="ECO:0000256" key="11">
    <source>
        <dbReference type="HAMAP-Rule" id="MF_01025"/>
    </source>
</evidence>
<dbReference type="Proteomes" id="UP000485569">
    <property type="component" value="Unassembled WGS sequence"/>
</dbReference>
<evidence type="ECO:0000256" key="2">
    <source>
        <dbReference type="ARBA" id="ARBA00009396"/>
    </source>
</evidence>
<dbReference type="InterPro" id="IPR000891">
    <property type="entry name" value="PYR_CT"/>
</dbReference>
<feature type="binding site" evidence="11">
    <location>
        <position position="201"/>
    </location>
    <ligand>
        <name>Mn(2+)</name>
        <dbReference type="ChEBI" id="CHEBI:29035"/>
    </ligand>
</feature>
<keyword evidence="10 11" id="KW-0100">Branched-chain amino acid biosynthesis</keyword>
<dbReference type="EMBL" id="MWBQ01000025">
    <property type="protein sequence ID" value="OQA60990.1"/>
    <property type="molecule type" value="Genomic_DNA"/>
</dbReference>
<evidence type="ECO:0000256" key="5">
    <source>
        <dbReference type="ARBA" id="ARBA00022430"/>
    </source>
</evidence>
<dbReference type="PANTHER" id="PTHR10277">
    <property type="entry name" value="HOMOCITRATE SYNTHASE-RELATED"/>
    <property type="match status" value="1"/>
</dbReference>
<dbReference type="AlphaFoldDB" id="A0A1V5T2K4"/>
<dbReference type="NCBIfam" id="NF002085">
    <property type="entry name" value="PRK00915.1-2"/>
    <property type="match status" value="1"/>
</dbReference>
<evidence type="ECO:0000256" key="4">
    <source>
        <dbReference type="ARBA" id="ARBA00018198"/>
    </source>
</evidence>
<keyword evidence="5 11" id="KW-0432">Leucine biosynthesis</keyword>
<dbReference type="InterPro" id="IPR050073">
    <property type="entry name" value="2-IPM_HCS-like"/>
</dbReference>
<keyword evidence="8 11" id="KW-0479">Metal-binding</keyword>
<comment type="cofactor">
    <cofactor evidence="11">
        <name>Mn(2+)</name>
        <dbReference type="ChEBI" id="CHEBI:29035"/>
    </cofactor>
</comment>
<dbReference type="PROSITE" id="PS00815">
    <property type="entry name" value="AIPM_HOMOCIT_SYNTH_1"/>
    <property type="match status" value="1"/>
</dbReference>
<evidence type="ECO:0000256" key="9">
    <source>
        <dbReference type="ARBA" id="ARBA00023211"/>
    </source>
</evidence>
<dbReference type="InterPro" id="IPR013709">
    <property type="entry name" value="2-isopropylmalate_synth_dimer"/>
</dbReference>
<keyword evidence="7 11" id="KW-0808">Transferase</keyword>
<proteinExistence type="inferred from homology"/>
<protein>
    <recommendedName>
        <fullName evidence="4 11">2-isopropylmalate synthase</fullName>
        <ecNumber evidence="3 11">2.3.3.13</ecNumber>
    </recommendedName>
    <alternativeName>
        <fullName evidence="11">Alpha-IPM synthase</fullName>
    </alternativeName>
    <alternativeName>
        <fullName evidence="11">Alpha-isopropylmalate synthase</fullName>
    </alternativeName>
</protein>
<evidence type="ECO:0000256" key="10">
    <source>
        <dbReference type="ARBA" id="ARBA00023304"/>
    </source>
</evidence>
<dbReference type="GO" id="GO:0005737">
    <property type="term" value="C:cytoplasm"/>
    <property type="evidence" value="ECO:0007669"/>
    <property type="project" value="UniProtKB-UniRule"/>
</dbReference>
<keyword evidence="6 11" id="KW-0028">Amino-acid biosynthesis</keyword>
<comment type="subunit">
    <text evidence="11">Homodimer.</text>
</comment>
<evidence type="ECO:0000256" key="1">
    <source>
        <dbReference type="ARBA" id="ARBA00004689"/>
    </source>
</evidence>
<evidence type="ECO:0000256" key="7">
    <source>
        <dbReference type="ARBA" id="ARBA00022679"/>
    </source>
</evidence>
<dbReference type="NCBIfam" id="NF002086">
    <property type="entry name" value="PRK00915.1-3"/>
    <property type="match status" value="1"/>
</dbReference>
<dbReference type="Pfam" id="PF00682">
    <property type="entry name" value="HMGL-like"/>
    <property type="match status" value="1"/>
</dbReference>
<comment type="function">
    <text evidence="11">Catalyzes the condensation of the acetyl group of acetyl-CoA with 3-methyl-2-oxobutanoate (2-ketoisovalerate) to form 3-carboxy-3-hydroxy-4-methylpentanoate (2-isopropylmalate).</text>
</comment>
<dbReference type="SUPFAM" id="SSF51569">
    <property type="entry name" value="Aldolase"/>
    <property type="match status" value="1"/>
</dbReference>
<dbReference type="Gene3D" id="3.20.20.70">
    <property type="entry name" value="Aldolase class I"/>
    <property type="match status" value="1"/>
</dbReference>
<dbReference type="GO" id="GO:0003852">
    <property type="term" value="F:2-isopropylmalate synthase activity"/>
    <property type="evidence" value="ECO:0007669"/>
    <property type="project" value="UniProtKB-UniRule"/>
</dbReference>
<keyword evidence="11" id="KW-0963">Cytoplasm</keyword>
<gene>
    <name evidence="13" type="primary">leuA_1</name>
    <name evidence="11" type="synonym">leuA</name>
    <name evidence="13" type="ORF">BWY41_00383</name>
</gene>
<dbReference type="InterPro" id="IPR054691">
    <property type="entry name" value="LeuA/HCS_post-cat"/>
</dbReference>
<dbReference type="Gene3D" id="3.30.160.270">
    <property type="match status" value="1"/>
</dbReference>
<dbReference type="UniPathway" id="UPA00048">
    <property type="reaction ID" value="UER00070"/>
</dbReference>
<feature type="binding site" evidence="11">
    <location>
        <position position="13"/>
    </location>
    <ligand>
        <name>Mn(2+)</name>
        <dbReference type="ChEBI" id="CHEBI:29035"/>
    </ligand>
</feature>
<keyword evidence="9 11" id="KW-0464">Manganese</keyword>
<keyword evidence="13" id="KW-0012">Acyltransferase</keyword>
<dbReference type="GO" id="GO:0030145">
    <property type="term" value="F:manganese ion binding"/>
    <property type="evidence" value="ECO:0007669"/>
    <property type="project" value="UniProtKB-UniRule"/>
</dbReference>
<dbReference type="InterPro" id="IPR002034">
    <property type="entry name" value="AIPM/Hcit_synth_CS"/>
</dbReference>
<sequence>MKKVRILDTTLRDGEQSPGVSLNVQEKLEIARQLARLNVDVIEAGFAVASSGDALAVKSIAQEVKGPIISSLARSKEKDIDIAWESVRFSERPAIHTFIATSDIHLKYKLRMSREQALEQAVWAVKRARNYVGEVEFSAEDATRSDWDYLCQVYSAVIKAGAMVLNVPDTVGYTTPEEMKALIQHLYKHTDGIEKVIVSVHCHNDLGLAVSNSLSAMLGGAGQIECTINGIGERAGNASLEEIVMGLHVRKDFYQTETGINYSEIYRTSRLISQLTGMLVQPNKAVVGQNAFAHESGIHQDGVLKEKSTYEIMDAKLIGREEKVLVLGKHSGRHAFNNKLEELGYHLSEEELNQAFERFKALADQKKQIAEADLQFIAADEATRTEEVYRLDFVHVCCGNNILPTATVRLVHENGSTLQGVATGVGPVDAAYKAIGQMVGLSSNLVNFTLQSISGGTEALGEVVVRIFTDDTVYVGRGSHQDVVVASVIAYLSAINKMTQQKKLNPQTHL</sequence>
<name>A0A1V5T2K4_9BACT</name>
<dbReference type="GO" id="GO:0003985">
    <property type="term" value="F:acetyl-CoA C-acetyltransferase activity"/>
    <property type="evidence" value="ECO:0007669"/>
    <property type="project" value="UniProtKB-UniRule"/>
</dbReference>
<evidence type="ECO:0000256" key="3">
    <source>
        <dbReference type="ARBA" id="ARBA00012973"/>
    </source>
</evidence>